<proteinExistence type="predicted"/>
<protein>
    <submittedName>
        <fullName evidence="1">Uncharacterized protein</fullName>
    </submittedName>
</protein>
<evidence type="ECO:0000313" key="2">
    <source>
        <dbReference type="Proteomes" id="UP001218188"/>
    </source>
</evidence>
<keyword evidence="2" id="KW-1185">Reference proteome</keyword>
<name>A0AAD6STK4_9AGAR</name>
<evidence type="ECO:0000313" key="1">
    <source>
        <dbReference type="EMBL" id="KAJ7033811.1"/>
    </source>
</evidence>
<reference evidence="1" key="1">
    <citation type="submission" date="2023-03" db="EMBL/GenBank/DDBJ databases">
        <title>Massive genome expansion in bonnet fungi (Mycena s.s.) driven by repeated elements and novel gene families across ecological guilds.</title>
        <authorList>
            <consortium name="Lawrence Berkeley National Laboratory"/>
            <person name="Harder C.B."/>
            <person name="Miyauchi S."/>
            <person name="Viragh M."/>
            <person name="Kuo A."/>
            <person name="Thoen E."/>
            <person name="Andreopoulos B."/>
            <person name="Lu D."/>
            <person name="Skrede I."/>
            <person name="Drula E."/>
            <person name="Henrissat B."/>
            <person name="Morin E."/>
            <person name="Kohler A."/>
            <person name="Barry K."/>
            <person name="LaButti K."/>
            <person name="Morin E."/>
            <person name="Salamov A."/>
            <person name="Lipzen A."/>
            <person name="Mereny Z."/>
            <person name="Hegedus B."/>
            <person name="Baldrian P."/>
            <person name="Stursova M."/>
            <person name="Weitz H."/>
            <person name="Taylor A."/>
            <person name="Grigoriev I.V."/>
            <person name="Nagy L.G."/>
            <person name="Martin F."/>
            <person name="Kauserud H."/>
        </authorList>
    </citation>
    <scope>NUCLEOTIDE SEQUENCE</scope>
    <source>
        <strain evidence="1">CBHHK200</strain>
    </source>
</reference>
<sequence length="89" mass="10075">PVGMVCDSTDYSCGYDATLGILTNMWLHNPGIWTPRFRNIGPYFDLWVHLLEQTVAGLITLEAARDTMRARMHLARPEYFPYGPNGTSI</sequence>
<comment type="caution">
    <text evidence="1">The sequence shown here is derived from an EMBL/GenBank/DDBJ whole genome shotgun (WGS) entry which is preliminary data.</text>
</comment>
<feature type="non-terminal residue" evidence="1">
    <location>
        <position position="1"/>
    </location>
</feature>
<gene>
    <name evidence="1" type="ORF">C8F04DRAFT_883261</name>
</gene>
<organism evidence="1 2">
    <name type="scientific">Mycena alexandri</name>
    <dbReference type="NCBI Taxonomy" id="1745969"/>
    <lineage>
        <taxon>Eukaryota</taxon>
        <taxon>Fungi</taxon>
        <taxon>Dikarya</taxon>
        <taxon>Basidiomycota</taxon>
        <taxon>Agaricomycotina</taxon>
        <taxon>Agaricomycetes</taxon>
        <taxon>Agaricomycetidae</taxon>
        <taxon>Agaricales</taxon>
        <taxon>Marasmiineae</taxon>
        <taxon>Mycenaceae</taxon>
        <taxon>Mycena</taxon>
    </lineage>
</organism>
<dbReference type="AlphaFoldDB" id="A0AAD6STK4"/>
<accession>A0AAD6STK4</accession>
<dbReference type="Proteomes" id="UP001218188">
    <property type="component" value="Unassembled WGS sequence"/>
</dbReference>
<feature type="non-terminal residue" evidence="1">
    <location>
        <position position="89"/>
    </location>
</feature>
<dbReference type="EMBL" id="JARJCM010000062">
    <property type="protein sequence ID" value="KAJ7033811.1"/>
    <property type="molecule type" value="Genomic_DNA"/>
</dbReference>